<dbReference type="PANTHER" id="PTHR23339">
    <property type="entry name" value="TYROSINE SPECIFIC PROTEIN PHOSPHATASE AND DUAL SPECIFICITY PROTEIN PHOSPHATASE"/>
    <property type="match status" value="1"/>
</dbReference>
<dbReference type="InterPro" id="IPR016130">
    <property type="entry name" value="Tyr_Pase_AS"/>
</dbReference>
<dbReference type="GO" id="GO:0051229">
    <property type="term" value="P:meiotic spindle disassembly"/>
    <property type="evidence" value="ECO:0007669"/>
    <property type="project" value="EnsemblFungi"/>
</dbReference>
<dbReference type="GO" id="GO:0044878">
    <property type="term" value="P:mitotic cytokinesis checkpoint signaling"/>
    <property type="evidence" value="ECO:0007669"/>
    <property type="project" value="EnsemblFungi"/>
</dbReference>
<evidence type="ECO:0000256" key="3">
    <source>
        <dbReference type="ARBA" id="ARBA00007315"/>
    </source>
</evidence>
<evidence type="ECO:0000256" key="7">
    <source>
        <dbReference type="ARBA" id="ARBA00022618"/>
    </source>
</evidence>
<dbReference type="STRING" id="1266660.A0A1G4K5F9"/>
<dbReference type="OrthoDB" id="5632at2759"/>
<dbReference type="PROSITE" id="PS50056">
    <property type="entry name" value="TYR_PHOSPHATASE_2"/>
    <property type="match status" value="1"/>
</dbReference>
<keyword evidence="6" id="KW-0597">Phosphoprotein</keyword>
<evidence type="ECO:0000256" key="2">
    <source>
        <dbReference type="ARBA" id="ARBA00004496"/>
    </source>
</evidence>
<evidence type="ECO:0000256" key="5">
    <source>
        <dbReference type="ARBA" id="ARBA00022490"/>
    </source>
</evidence>
<dbReference type="Proteomes" id="UP000190274">
    <property type="component" value="Chromosome H"/>
</dbReference>
<dbReference type="FunFam" id="3.90.190.10:FF:000038">
    <property type="entry name" value="Tyrosine-protein phosphatase CDC14"/>
    <property type="match status" value="1"/>
</dbReference>
<dbReference type="CDD" id="cd14499">
    <property type="entry name" value="CDC14_C"/>
    <property type="match status" value="1"/>
</dbReference>
<evidence type="ECO:0000259" key="16">
    <source>
        <dbReference type="PROSITE" id="PS50054"/>
    </source>
</evidence>
<comment type="similarity">
    <text evidence="3">Belongs to the protein-tyrosine phosphatase family. Non-receptor class CDC14 subfamily.</text>
</comment>
<evidence type="ECO:0000259" key="17">
    <source>
        <dbReference type="PROSITE" id="PS50056"/>
    </source>
</evidence>
<dbReference type="Pfam" id="PF14671">
    <property type="entry name" value="DSPn"/>
    <property type="match status" value="1"/>
</dbReference>
<keyword evidence="19" id="KW-1185">Reference proteome</keyword>
<keyword evidence="9" id="KW-0378">Hydrolase</keyword>
<evidence type="ECO:0000256" key="6">
    <source>
        <dbReference type="ARBA" id="ARBA00022553"/>
    </source>
</evidence>
<dbReference type="GO" id="GO:0030869">
    <property type="term" value="C:RENT complex"/>
    <property type="evidence" value="ECO:0007669"/>
    <property type="project" value="EnsemblFungi"/>
</dbReference>
<name>A0A1G4K5F9_9SACH</name>
<dbReference type="GO" id="GO:2000786">
    <property type="term" value="P:positive regulation of autophagosome assembly"/>
    <property type="evidence" value="ECO:0007669"/>
    <property type="project" value="EnsemblFungi"/>
</dbReference>
<evidence type="ECO:0000313" key="18">
    <source>
        <dbReference type="EMBL" id="SCU99014.1"/>
    </source>
</evidence>
<gene>
    <name evidence="18" type="ORF">LADA_0H16820G</name>
</gene>
<dbReference type="SMART" id="SM00404">
    <property type="entry name" value="PTPc_motif"/>
    <property type="match status" value="1"/>
</dbReference>
<keyword evidence="8" id="KW-0498">Mitosis</keyword>
<dbReference type="InterPro" id="IPR050561">
    <property type="entry name" value="PTP"/>
</dbReference>
<dbReference type="GO" id="GO:0004725">
    <property type="term" value="F:protein tyrosine phosphatase activity"/>
    <property type="evidence" value="ECO:0007669"/>
    <property type="project" value="UniProtKB-EC"/>
</dbReference>
<dbReference type="GO" id="GO:0005935">
    <property type="term" value="C:cellular bud neck"/>
    <property type="evidence" value="ECO:0007669"/>
    <property type="project" value="EnsemblFungi"/>
</dbReference>
<dbReference type="SMART" id="SM00195">
    <property type="entry name" value="DSPc"/>
    <property type="match status" value="1"/>
</dbReference>
<evidence type="ECO:0000256" key="9">
    <source>
        <dbReference type="ARBA" id="ARBA00022801"/>
    </source>
</evidence>
<feature type="domain" description="Tyrosine-protein phosphatase" evidence="16">
    <location>
        <begin position="193"/>
        <end position="341"/>
    </location>
</feature>
<dbReference type="SUPFAM" id="SSF52799">
    <property type="entry name" value="(Phosphotyrosine protein) phosphatases II"/>
    <property type="match status" value="2"/>
</dbReference>
<dbReference type="GO" id="GO:0000422">
    <property type="term" value="P:autophagy of mitochondrion"/>
    <property type="evidence" value="ECO:0007669"/>
    <property type="project" value="EnsemblFungi"/>
</dbReference>
<dbReference type="FunFam" id="3.90.190.10:FF:000073">
    <property type="entry name" value="Tyrosine-protein phosphatase CDC14"/>
    <property type="match status" value="1"/>
</dbReference>
<feature type="compositionally biased region" description="Polar residues" evidence="15">
    <location>
        <begin position="448"/>
        <end position="458"/>
    </location>
</feature>
<proteinExistence type="inferred from homology"/>
<keyword evidence="13" id="KW-0131">Cell cycle</keyword>
<organism evidence="18 19">
    <name type="scientific">Lachancea dasiensis</name>
    <dbReference type="NCBI Taxonomy" id="1072105"/>
    <lineage>
        <taxon>Eukaryota</taxon>
        <taxon>Fungi</taxon>
        <taxon>Dikarya</taxon>
        <taxon>Ascomycota</taxon>
        <taxon>Saccharomycotina</taxon>
        <taxon>Saccharomycetes</taxon>
        <taxon>Saccharomycetales</taxon>
        <taxon>Saccharomycetaceae</taxon>
        <taxon>Lachancea</taxon>
    </lineage>
</organism>
<dbReference type="GO" id="GO:0051301">
    <property type="term" value="P:cell division"/>
    <property type="evidence" value="ECO:0007669"/>
    <property type="project" value="UniProtKB-KW"/>
</dbReference>
<dbReference type="CDD" id="cd17657">
    <property type="entry name" value="CDC14_N"/>
    <property type="match status" value="1"/>
</dbReference>
<keyword evidence="5" id="KW-0963">Cytoplasm</keyword>
<keyword evidence="12" id="KW-0469">Meiosis</keyword>
<dbReference type="GO" id="GO:1902846">
    <property type="term" value="P:positive regulation of mitotic spindle elongation"/>
    <property type="evidence" value="ECO:0007669"/>
    <property type="project" value="EnsemblFungi"/>
</dbReference>
<dbReference type="PROSITE" id="PS00383">
    <property type="entry name" value="TYR_PHOSPHATASE_1"/>
    <property type="match status" value="1"/>
</dbReference>
<dbReference type="InterPro" id="IPR020422">
    <property type="entry name" value="TYR_PHOSPHATASE_DUAL_dom"/>
</dbReference>
<dbReference type="GO" id="GO:1903501">
    <property type="term" value="P:positive regulation of mitotic actomyosin contractile ring assembly"/>
    <property type="evidence" value="ECO:0007669"/>
    <property type="project" value="EnsemblFungi"/>
</dbReference>
<evidence type="ECO:0000256" key="8">
    <source>
        <dbReference type="ARBA" id="ARBA00022776"/>
    </source>
</evidence>
<dbReference type="GO" id="GO:0140013">
    <property type="term" value="P:meiotic nuclear division"/>
    <property type="evidence" value="ECO:0007669"/>
    <property type="project" value="EnsemblFungi"/>
</dbReference>
<dbReference type="GO" id="GO:0031031">
    <property type="term" value="P:positive regulation of septation initiation signaling"/>
    <property type="evidence" value="ECO:0007669"/>
    <property type="project" value="EnsemblFungi"/>
</dbReference>
<dbReference type="PROSITE" id="PS50054">
    <property type="entry name" value="TYR_PHOSPHATASE_DUAL"/>
    <property type="match status" value="1"/>
</dbReference>
<dbReference type="EC" id="3.1.3.48" evidence="4"/>
<keyword evidence="11" id="KW-0539">Nucleus</keyword>
<dbReference type="InterPro" id="IPR000340">
    <property type="entry name" value="Dual-sp_phosphatase_cat-dom"/>
</dbReference>
<dbReference type="AlphaFoldDB" id="A0A1G4K5F9"/>
<dbReference type="GO" id="GO:0140429">
    <property type="term" value="P:positive regulation of mitotic sister chromatid biorientation"/>
    <property type="evidence" value="ECO:0007669"/>
    <property type="project" value="EnsemblFungi"/>
</dbReference>
<feature type="compositionally biased region" description="Basic and acidic residues" evidence="15">
    <location>
        <begin position="426"/>
        <end position="438"/>
    </location>
</feature>
<dbReference type="InterPro" id="IPR029021">
    <property type="entry name" value="Prot-tyrosine_phosphatase-like"/>
</dbReference>
<evidence type="ECO:0000256" key="15">
    <source>
        <dbReference type="SAM" id="MobiDB-lite"/>
    </source>
</evidence>
<evidence type="ECO:0000256" key="1">
    <source>
        <dbReference type="ARBA" id="ARBA00004123"/>
    </source>
</evidence>
<evidence type="ECO:0000256" key="14">
    <source>
        <dbReference type="ARBA" id="ARBA00069949"/>
    </source>
</evidence>
<evidence type="ECO:0000256" key="12">
    <source>
        <dbReference type="ARBA" id="ARBA00023254"/>
    </source>
</evidence>
<evidence type="ECO:0000313" key="19">
    <source>
        <dbReference type="Proteomes" id="UP000190274"/>
    </source>
</evidence>
<evidence type="ECO:0000256" key="10">
    <source>
        <dbReference type="ARBA" id="ARBA00022912"/>
    </source>
</evidence>
<feature type="region of interest" description="Disordered" evidence="15">
    <location>
        <begin position="387"/>
        <end position="505"/>
    </location>
</feature>
<dbReference type="EMBL" id="LT598461">
    <property type="protein sequence ID" value="SCU99014.1"/>
    <property type="molecule type" value="Genomic_DNA"/>
</dbReference>
<dbReference type="GO" id="GO:0071958">
    <property type="term" value="C:new mitotic spindle pole body"/>
    <property type="evidence" value="ECO:0007669"/>
    <property type="project" value="EnsemblFungi"/>
</dbReference>
<dbReference type="GO" id="GO:0004722">
    <property type="term" value="F:protein serine/threonine phosphatase activity"/>
    <property type="evidence" value="ECO:0007669"/>
    <property type="project" value="EnsemblFungi"/>
</dbReference>
<dbReference type="GO" id="GO:0000776">
    <property type="term" value="C:kinetochore"/>
    <property type="evidence" value="ECO:0007669"/>
    <property type="project" value="EnsemblFungi"/>
</dbReference>
<dbReference type="GO" id="GO:0005654">
    <property type="term" value="C:nucleoplasm"/>
    <property type="evidence" value="ECO:0007669"/>
    <property type="project" value="EnsemblFungi"/>
</dbReference>
<evidence type="ECO:0000256" key="11">
    <source>
        <dbReference type="ARBA" id="ARBA00023242"/>
    </source>
</evidence>
<dbReference type="GO" id="GO:0140602">
    <property type="term" value="C:nucleolar peripheral inclusion body"/>
    <property type="evidence" value="ECO:0007669"/>
    <property type="project" value="EnsemblFungi"/>
</dbReference>
<dbReference type="GO" id="GO:1990023">
    <property type="term" value="C:mitotic spindle midzone"/>
    <property type="evidence" value="ECO:0007669"/>
    <property type="project" value="EnsemblFungi"/>
</dbReference>
<dbReference type="GO" id="GO:0071470">
    <property type="term" value="P:cellular response to osmotic stress"/>
    <property type="evidence" value="ECO:0007669"/>
    <property type="project" value="EnsemblFungi"/>
</dbReference>
<feature type="domain" description="Tyrosine specific protein phosphatases" evidence="17">
    <location>
        <begin position="262"/>
        <end position="327"/>
    </location>
</feature>
<dbReference type="InterPro" id="IPR000387">
    <property type="entry name" value="Tyr_Pase_dom"/>
</dbReference>
<dbReference type="GO" id="GO:0006974">
    <property type="term" value="P:DNA damage response"/>
    <property type="evidence" value="ECO:0007669"/>
    <property type="project" value="EnsemblFungi"/>
</dbReference>
<dbReference type="GO" id="GO:0120105">
    <property type="term" value="C:mitotic actomyosin contractile ring, intermediate layer"/>
    <property type="evidence" value="ECO:0007669"/>
    <property type="project" value="EnsemblFungi"/>
</dbReference>
<dbReference type="InterPro" id="IPR003595">
    <property type="entry name" value="Tyr_Pase_cat"/>
</dbReference>
<keyword evidence="10" id="KW-0904">Protein phosphatase</keyword>
<protein>
    <recommendedName>
        <fullName evidence="14">Tyrosine-protein phosphatase CDC14</fullName>
        <ecNumber evidence="4">3.1.3.48</ecNumber>
    </recommendedName>
</protein>
<comment type="subcellular location">
    <subcellularLocation>
        <location evidence="2">Cytoplasm</location>
    </subcellularLocation>
    <subcellularLocation>
        <location evidence="1">Nucleus</location>
    </subcellularLocation>
</comment>
<dbReference type="Gene3D" id="3.90.190.10">
    <property type="entry name" value="Protein tyrosine phosphatase superfamily"/>
    <property type="match status" value="2"/>
</dbReference>
<dbReference type="Pfam" id="PF00782">
    <property type="entry name" value="DSPc"/>
    <property type="match status" value="1"/>
</dbReference>
<dbReference type="GO" id="GO:0016479">
    <property type="term" value="P:negative regulation of transcription by RNA polymerase I"/>
    <property type="evidence" value="ECO:0007669"/>
    <property type="project" value="EnsemblFungi"/>
</dbReference>
<evidence type="ECO:0000256" key="13">
    <source>
        <dbReference type="ARBA" id="ARBA00023306"/>
    </source>
</evidence>
<reference evidence="18 19" key="1">
    <citation type="submission" date="2016-03" db="EMBL/GenBank/DDBJ databases">
        <authorList>
            <person name="Devillers H."/>
        </authorList>
    </citation>
    <scope>NUCLEOTIDE SEQUENCE [LARGE SCALE GENOMIC DNA]</scope>
    <source>
        <strain evidence="18">CBS 10888</strain>
    </source>
</reference>
<dbReference type="InterPro" id="IPR044506">
    <property type="entry name" value="CDC14_C"/>
</dbReference>
<accession>A0A1G4K5F9</accession>
<dbReference type="InterPro" id="IPR029260">
    <property type="entry name" value="DSPn"/>
</dbReference>
<feature type="compositionally biased region" description="Low complexity" evidence="15">
    <location>
        <begin position="481"/>
        <end position="497"/>
    </location>
</feature>
<dbReference type="GO" id="GO:0031536">
    <property type="term" value="P:positive regulation of exit from mitosis"/>
    <property type="evidence" value="ECO:0007669"/>
    <property type="project" value="EnsemblFungi"/>
</dbReference>
<dbReference type="GO" id="GO:0070550">
    <property type="term" value="P:rDNA chromatin condensation"/>
    <property type="evidence" value="ECO:0007669"/>
    <property type="project" value="EnsemblFungi"/>
</dbReference>
<sequence>MRKRIPIDNAIEFLRGRVYLGAYDLTPSDTDEIVYFTVEDILFYNRFHLDFGPLHIGHLYRFAVIFHEILNDPDNAGKAVVFYSSSSTRQRANSACMLCCYMLLVQGWTPHQVLQPLAQVDPPFMPFRDAGYSNADFEISIQDVVYGIWRAKEKGLVNLNSFDLETYERYERVENGDFNVLTPDFVAFASPEEDSHHKTHSDRPHLNAAFRSVLNFFSDNNVQLVVRLNSHLYNKKHFESAGIGHLDLIFEDGSCPDMSIVHNFVGAAETIINQGGKIAVHCKAGLGRTGCLIGAHLIYTHGFTANECIGFLRFIRPGMVVGPQQHWLYLNQHTFREWKYTMRLGLEPSEVIGDLYPLVTVAEYRRQKKSKKSYRKQAEYNISDYTIDDHTVTPPGSAQKKTLQSITAVPQNSPGQPRKGQNGNNRVEEIRTLKERPVENNSDDESMQVDSSQGSASKRGSPASIEDDAALRQLAPKNKRAISSGAGRRSASGAGIRKVSGTAKR</sequence>
<keyword evidence="7" id="KW-0132">Cell division</keyword>
<feature type="compositionally biased region" description="Polar residues" evidence="15">
    <location>
        <begin position="394"/>
        <end position="425"/>
    </location>
</feature>
<evidence type="ECO:0000256" key="4">
    <source>
        <dbReference type="ARBA" id="ARBA00013064"/>
    </source>
</evidence>